<comment type="caution">
    <text evidence="7">The sequence shown here is derived from an EMBL/GenBank/DDBJ whole genome shotgun (WGS) entry which is preliminary data.</text>
</comment>
<evidence type="ECO:0000313" key="7">
    <source>
        <dbReference type="EMBL" id="OTF80200.1"/>
    </source>
</evidence>
<keyword evidence="2 5" id="KW-0812">Transmembrane</keyword>
<keyword evidence="4 5" id="KW-0472">Membrane</keyword>
<dbReference type="PANTHER" id="PTHR22950">
    <property type="entry name" value="AMINO ACID TRANSPORTER"/>
    <property type="match status" value="1"/>
</dbReference>
<evidence type="ECO:0000256" key="2">
    <source>
        <dbReference type="ARBA" id="ARBA00022692"/>
    </source>
</evidence>
<name>A0A1Y3BGZ9_EURMA</name>
<dbReference type="InterPro" id="IPR013057">
    <property type="entry name" value="AA_transpt_TM"/>
</dbReference>
<dbReference type="PANTHER" id="PTHR22950:SF349">
    <property type="entry name" value="AMINO ACID TRANSPORTER TRANSMEMBRANE DOMAIN-CONTAINING PROTEIN"/>
    <property type="match status" value="1"/>
</dbReference>
<keyword evidence="3 5" id="KW-1133">Transmembrane helix</keyword>
<protein>
    <recommendedName>
        <fullName evidence="6">Amino acid transporter transmembrane domain-containing protein</fullName>
    </recommendedName>
</protein>
<dbReference type="Proteomes" id="UP000194236">
    <property type="component" value="Unassembled WGS sequence"/>
</dbReference>
<dbReference type="EMBL" id="MUJZ01019494">
    <property type="protein sequence ID" value="OTF80200.1"/>
    <property type="molecule type" value="Genomic_DNA"/>
</dbReference>
<evidence type="ECO:0000259" key="6">
    <source>
        <dbReference type="Pfam" id="PF01490"/>
    </source>
</evidence>
<proteinExistence type="predicted"/>
<dbReference type="AlphaFoldDB" id="A0A1Y3BGZ9"/>
<accession>A0A1Y3BGZ9</accession>
<comment type="subcellular location">
    <subcellularLocation>
        <location evidence="1">Membrane</location>
        <topology evidence="1">Multi-pass membrane protein</topology>
    </subcellularLocation>
</comment>
<dbReference type="GO" id="GO:0015179">
    <property type="term" value="F:L-amino acid transmembrane transporter activity"/>
    <property type="evidence" value="ECO:0007669"/>
    <property type="project" value="TreeGrafter"/>
</dbReference>
<reference evidence="7 8" key="1">
    <citation type="submission" date="2017-03" db="EMBL/GenBank/DDBJ databases">
        <title>Genome Survey of Euroglyphus maynei.</title>
        <authorList>
            <person name="Arlian L.G."/>
            <person name="Morgan M.S."/>
            <person name="Rider S.D."/>
        </authorList>
    </citation>
    <scope>NUCLEOTIDE SEQUENCE [LARGE SCALE GENOMIC DNA]</scope>
    <source>
        <strain evidence="7">Arlian Lab</strain>
        <tissue evidence="7">Whole body</tissue>
    </source>
</reference>
<gene>
    <name evidence="7" type="ORF">BLA29_014496</name>
</gene>
<evidence type="ECO:0000256" key="5">
    <source>
        <dbReference type="SAM" id="Phobius"/>
    </source>
</evidence>
<dbReference type="GO" id="GO:0005774">
    <property type="term" value="C:vacuolar membrane"/>
    <property type="evidence" value="ECO:0007669"/>
    <property type="project" value="TreeGrafter"/>
</dbReference>
<sequence>MLVKEKRTSNMQTMMHIMKANIGTGILAMPSAFMNAGLYVGLVSLPILCMLCTHCMHILVRANNILSERLGTGKLEYQDVSCVIFFRIKKNF</sequence>
<feature type="transmembrane region" description="Helical" evidence="5">
    <location>
        <begin position="16"/>
        <end position="33"/>
    </location>
</feature>
<organism evidence="7 8">
    <name type="scientific">Euroglyphus maynei</name>
    <name type="common">Mayne's house dust mite</name>
    <dbReference type="NCBI Taxonomy" id="6958"/>
    <lineage>
        <taxon>Eukaryota</taxon>
        <taxon>Metazoa</taxon>
        <taxon>Ecdysozoa</taxon>
        <taxon>Arthropoda</taxon>
        <taxon>Chelicerata</taxon>
        <taxon>Arachnida</taxon>
        <taxon>Acari</taxon>
        <taxon>Acariformes</taxon>
        <taxon>Sarcoptiformes</taxon>
        <taxon>Astigmata</taxon>
        <taxon>Psoroptidia</taxon>
        <taxon>Analgoidea</taxon>
        <taxon>Pyroglyphidae</taxon>
        <taxon>Pyroglyphinae</taxon>
        <taxon>Euroglyphus</taxon>
    </lineage>
</organism>
<evidence type="ECO:0000256" key="4">
    <source>
        <dbReference type="ARBA" id="ARBA00023136"/>
    </source>
</evidence>
<keyword evidence="8" id="KW-1185">Reference proteome</keyword>
<dbReference type="OrthoDB" id="1684102at2759"/>
<evidence type="ECO:0000313" key="8">
    <source>
        <dbReference type="Proteomes" id="UP000194236"/>
    </source>
</evidence>
<evidence type="ECO:0000256" key="3">
    <source>
        <dbReference type="ARBA" id="ARBA00022989"/>
    </source>
</evidence>
<dbReference type="Pfam" id="PF01490">
    <property type="entry name" value="Aa_trans"/>
    <property type="match status" value="1"/>
</dbReference>
<evidence type="ECO:0000256" key="1">
    <source>
        <dbReference type="ARBA" id="ARBA00004141"/>
    </source>
</evidence>
<feature type="domain" description="Amino acid transporter transmembrane" evidence="6">
    <location>
        <begin position="7"/>
        <end position="80"/>
    </location>
</feature>